<keyword evidence="1" id="KW-0472">Membrane</keyword>
<reference evidence="2 3" key="1">
    <citation type="submission" date="2020-08" db="EMBL/GenBank/DDBJ databases">
        <title>Genomic Encyclopedia of Type Strains, Phase IV (KMG-IV): sequencing the most valuable type-strain genomes for metagenomic binning, comparative biology and taxonomic classification.</title>
        <authorList>
            <person name="Goeker M."/>
        </authorList>
    </citation>
    <scope>NUCLEOTIDE SEQUENCE [LARGE SCALE GENOMIC DNA]</scope>
    <source>
        <strain evidence="2 3">DSM 26287</strain>
    </source>
</reference>
<sequence>MSDFKLTKSRQYLLLVVGVFVLPIILAKLALVDKWFDYGVTNQGELVSNELTLQDLGLTSDQFDKQWLMLVNLPNQCDELCQSTLLVINNAFVLLGQDIPRVTPVVLTKTKATDKTLEAMHHSKWQSVLLPEATNEQLAHQQLLIVDPLNNVVLSYQLPTDKDKVALLGNAIVSDMKKLLKYSRIG</sequence>
<keyword evidence="3" id="KW-1185">Reference proteome</keyword>
<name>A0A7X0TT65_9GAMM</name>
<evidence type="ECO:0000256" key="1">
    <source>
        <dbReference type="SAM" id="Phobius"/>
    </source>
</evidence>
<dbReference type="EMBL" id="JACHHU010000008">
    <property type="protein sequence ID" value="MBB6542833.1"/>
    <property type="molecule type" value="Genomic_DNA"/>
</dbReference>
<keyword evidence="1" id="KW-1133">Transmembrane helix</keyword>
<organism evidence="2 3">
    <name type="scientific">Thalassotalea piscium</name>
    <dbReference type="NCBI Taxonomy" id="1230533"/>
    <lineage>
        <taxon>Bacteria</taxon>
        <taxon>Pseudomonadati</taxon>
        <taxon>Pseudomonadota</taxon>
        <taxon>Gammaproteobacteria</taxon>
        <taxon>Alteromonadales</taxon>
        <taxon>Colwelliaceae</taxon>
        <taxon>Thalassotalea</taxon>
    </lineage>
</organism>
<dbReference type="Proteomes" id="UP000537141">
    <property type="component" value="Unassembled WGS sequence"/>
</dbReference>
<evidence type="ECO:0000313" key="2">
    <source>
        <dbReference type="EMBL" id="MBB6542833.1"/>
    </source>
</evidence>
<comment type="caution">
    <text evidence="2">The sequence shown here is derived from an EMBL/GenBank/DDBJ whole genome shotgun (WGS) entry which is preliminary data.</text>
</comment>
<keyword evidence="1" id="KW-0812">Transmembrane</keyword>
<evidence type="ECO:0008006" key="4">
    <source>
        <dbReference type="Google" id="ProtNLM"/>
    </source>
</evidence>
<protein>
    <recommendedName>
        <fullName evidence="4">Cytochrome oxidase assembly protein</fullName>
    </recommendedName>
</protein>
<gene>
    <name evidence="2" type="ORF">HNQ55_001333</name>
</gene>
<proteinExistence type="predicted"/>
<feature type="transmembrane region" description="Helical" evidence="1">
    <location>
        <begin position="12"/>
        <end position="31"/>
    </location>
</feature>
<dbReference type="RefSeq" id="WP_184423647.1">
    <property type="nucleotide sequence ID" value="NZ_AP027362.1"/>
</dbReference>
<dbReference type="AlphaFoldDB" id="A0A7X0TT65"/>
<accession>A0A7X0TT65</accession>
<evidence type="ECO:0000313" key="3">
    <source>
        <dbReference type="Proteomes" id="UP000537141"/>
    </source>
</evidence>